<reference evidence="1 2" key="1">
    <citation type="submission" date="2021-05" db="EMBL/GenBank/DDBJ databases">
        <title>A novel Methanospirillum isolate from a pyrite-forming mixed culture.</title>
        <authorList>
            <person name="Bunk B."/>
            <person name="Sproer C."/>
            <person name="Spring S."/>
            <person name="Pester M."/>
        </authorList>
    </citation>
    <scope>NUCLEOTIDE SEQUENCE [LARGE SCALE GENOMIC DNA]</scope>
    <source>
        <strain evidence="1 2">J.3.6.1-F.2.7.3</strain>
    </source>
</reference>
<evidence type="ECO:0000313" key="2">
    <source>
        <dbReference type="Proteomes" id="UP000680656"/>
    </source>
</evidence>
<protein>
    <submittedName>
        <fullName evidence="1">DNA polymerase subunit beta</fullName>
    </submittedName>
</protein>
<dbReference type="KEGG" id="mrtj:KHC33_08650"/>
<dbReference type="AlphaFoldDB" id="A0A8E7EHV1"/>
<dbReference type="GeneID" id="65097248"/>
<dbReference type="Proteomes" id="UP000680656">
    <property type="component" value="Chromosome"/>
</dbReference>
<gene>
    <name evidence="1" type="ORF">KHC33_08650</name>
</gene>
<evidence type="ECO:0000313" key="1">
    <source>
        <dbReference type="EMBL" id="QVV87449.1"/>
    </source>
</evidence>
<dbReference type="EMBL" id="CP075546">
    <property type="protein sequence ID" value="QVV87449.1"/>
    <property type="molecule type" value="Genomic_DNA"/>
</dbReference>
<sequence>MNPVRLRDFIKDKNGWYYAVAAYDNTSRIGSVLRYIPDSSGDRIDNSGIRYRKVEFDEAYQLIEKLHPEWVDLVHRIPNDYVAEVLKPDERIEAVAAQYPKAAKLVKTLRLPPCSFGVTGSLLCGLGGENSDIDGVVYGDAFRHAQKQLNRSFREGYIEALSEELWQTVYKKRNPETSYDEFILHEKRKFNRGQVDGTYFDLLYTRAYHDLPGFTMHKGTILGKKTIEAIVVDDQFVFDSPAIYEIDHPDISRVLSFTHTYTGQAFKSEQIQAQGIIEQHGNEKWLIVGTTREAKGEFIRSLSLLEQEG</sequence>
<accession>A0A8E7EHV1</accession>
<keyword evidence="2" id="KW-1185">Reference proteome</keyword>
<proteinExistence type="predicted"/>
<name>A0A8E7EHV1_9EURY</name>
<dbReference type="RefSeq" id="WP_214418270.1">
    <property type="nucleotide sequence ID" value="NZ_CP075546.1"/>
</dbReference>
<organism evidence="1 2">
    <name type="scientific">Methanospirillum purgamenti</name>
    <dbReference type="NCBI Taxonomy" id="2834276"/>
    <lineage>
        <taxon>Archaea</taxon>
        <taxon>Methanobacteriati</taxon>
        <taxon>Methanobacteriota</taxon>
        <taxon>Stenosarchaea group</taxon>
        <taxon>Methanomicrobia</taxon>
        <taxon>Methanomicrobiales</taxon>
        <taxon>Methanospirillaceae</taxon>
        <taxon>Methanospirillum</taxon>
    </lineage>
</organism>